<proteinExistence type="predicted"/>
<reference evidence="2 4" key="2">
    <citation type="submission" date="2017-05" db="EMBL/GenBank/DDBJ databases">
        <title>The draft genome of the hyperthermophilic archaeon 'Pyrodictium delaneyi strain Hulk', an iron and nitrate reducer, reveals the capacity for sulfate reduction.</title>
        <authorList>
            <person name="Demey L.M."/>
            <person name="Miller C."/>
            <person name="Manzella M."/>
            <person name="Reguera G."/>
            <person name="Kashefi K."/>
        </authorList>
    </citation>
    <scope>NUCLEOTIDE SEQUENCE [LARGE SCALE GENOMIC DNA]</scope>
    <source>
        <strain evidence="2 4">Hulk</strain>
    </source>
</reference>
<name>A0A0P0N254_9CREN</name>
<evidence type="ECO:0000313" key="1">
    <source>
        <dbReference type="EMBL" id="ALL00264.1"/>
    </source>
</evidence>
<dbReference type="InterPro" id="IPR007841">
    <property type="entry name" value="UPF0210"/>
</dbReference>
<dbReference type="STRING" id="1273541.Pyrde_0214"/>
<dbReference type="Proteomes" id="UP000196694">
    <property type="component" value="Unassembled WGS sequence"/>
</dbReference>
<dbReference type="EMBL" id="NCQP01000006">
    <property type="protein sequence ID" value="OWJ54342.1"/>
    <property type="molecule type" value="Genomic_DNA"/>
</dbReference>
<dbReference type="GeneID" id="26098541"/>
<dbReference type="SUPFAM" id="SSF51998">
    <property type="entry name" value="PFL-like glycyl radical enzymes"/>
    <property type="match status" value="1"/>
</dbReference>
<protein>
    <recommendedName>
        <fullName evidence="5">DUF711 domain-containing protein</fullName>
    </recommendedName>
</protein>
<dbReference type="AlphaFoldDB" id="A0A0P0N254"/>
<evidence type="ECO:0000313" key="2">
    <source>
        <dbReference type="EMBL" id="OWJ54342.1"/>
    </source>
</evidence>
<dbReference type="PANTHER" id="PTHR37560:SF2">
    <property type="entry name" value="DUF711 DOMAIN-CONTAINING PROTEIN"/>
    <property type="match status" value="1"/>
</dbReference>
<dbReference type="Pfam" id="PF05167">
    <property type="entry name" value="DUF711"/>
    <property type="match status" value="1"/>
</dbReference>
<sequence>MLRRIFRPDNRYPQVHRRVTMDLAEMVKVRAIAVHVAIEQWDNRREIARLVEEASDIALELARVAEDQSGYEVMSTRVVLPITPLSPEEQLDLLKNMQLRDDVLYAAFHSSSTQVKIDVLEEVLKLGHNIYAAISGIADTGDKRTPRLLYKIGLLEPEMATRVAMAFGGYPESPYFPLGTTMSSLPGVSIALLYPRLLEEYSYYEAMDYVVEAAYQIYNAIRMEIEKHDLFFRGFDMSLSPWMDDSVARVVEKYSGRPMPGPGTAAAINRLEEFIYGVCSDIKCTGFNQVMLPVAEDNVLKERVQQGSLKLHDLVNYTYACVAGLDMVILPRNSWSIELAKTLIMEMERASRTKKKNLGLRVVTANAEPGTVVELPKFGPTPVISL</sequence>
<accession>A0A0P0N254</accession>
<evidence type="ECO:0000313" key="4">
    <source>
        <dbReference type="Proteomes" id="UP000196694"/>
    </source>
</evidence>
<evidence type="ECO:0000313" key="3">
    <source>
        <dbReference type="Proteomes" id="UP000058613"/>
    </source>
</evidence>
<evidence type="ECO:0008006" key="5">
    <source>
        <dbReference type="Google" id="ProtNLM"/>
    </source>
</evidence>
<dbReference type="RefSeq" id="WP_055407481.1">
    <property type="nucleotide sequence ID" value="NZ_CP013011.1"/>
</dbReference>
<organism evidence="1 3">
    <name type="scientific">Pyrodictium delaneyi</name>
    <dbReference type="NCBI Taxonomy" id="1273541"/>
    <lineage>
        <taxon>Archaea</taxon>
        <taxon>Thermoproteota</taxon>
        <taxon>Thermoprotei</taxon>
        <taxon>Desulfurococcales</taxon>
        <taxon>Pyrodictiaceae</taxon>
        <taxon>Pyrodictium</taxon>
    </lineage>
</organism>
<dbReference type="KEGG" id="pdl:Pyrde_0214"/>
<dbReference type="Gene3D" id="3.20.70.20">
    <property type="match status" value="1"/>
</dbReference>
<keyword evidence="4" id="KW-1185">Reference proteome</keyword>
<reference evidence="1 3" key="1">
    <citation type="submission" date="2015-10" db="EMBL/GenBank/DDBJ databases">
        <title>Complete genome sequence of hyperthermophilic archaeon Pyrodictium delaneyi Su06.</title>
        <authorList>
            <person name="Jung J.-H."/>
            <person name="Lin J."/>
            <person name="Holden J.F."/>
            <person name="Park C.-S."/>
        </authorList>
    </citation>
    <scope>NUCLEOTIDE SEQUENCE [LARGE SCALE GENOMIC DNA]</scope>
    <source>
        <strain evidence="1 3">Su06</strain>
    </source>
</reference>
<dbReference type="OrthoDB" id="36493at2157"/>
<dbReference type="Proteomes" id="UP000058613">
    <property type="component" value="Chromosome"/>
</dbReference>
<gene>
    <name evidence="2" type="ORF">Pdsh_07625</name>
    <name evidence="1" type="ORF">Pyrde_0214</name>
</gene>
<dbReference type="PANTHER" id="PTHR37560">
    <property type="entry name" value="UPF0210 PROTEIN SPR0218"/>
    <property type="match status" value="1"/>
</dbReference>
<dbReference type="EMBL" id="CP013011">
    <property type="protein sequence ID" value="ALL00264.1"/>
    <property type="molecule type" value="Genomic_DNA"/>
</dbReference>